<proteinExistence type="predicted"/>
<accession>A0A444XDI4</accession>
<feature type="domain" description="RNase H type-1" evidence="1">
    <location>
        <begin position="136"/>
        <end position="211"/>
    </location>
</feature>
<sequence>MKEEETNEHALFLCDWTRTVWFGSQSQCIPSKENVKSIGDWLQQMYKNGKTANRAESTQNWSRIGIILWSIWKARNMQVYNYIEPNPELVINQARKLEQEYSSHTEEVNKKIMEPSTRSKVPVKWRPPPQGWLKLNTDAAFSNVTKTGAAAAVIRDHQGNVLGGTVNNITTRSTLSAEAQAIRKAIILANNLGLQKVTIELDNQVLVQTLK</sequence>
<dbReference type="InterPro" id="IPR044730">
    <property type="entry name" value="RNase_H-like_dom_plant"/>
</dbReference>
<evidence type="ECO:0000259" key="1">
    <source>
        <dbReference type="Pfam" id="PF13456"/>
    </source>
</evidence>
<gene>
    <name evidence="2" type="ORF">Ahy_B09g095174</name>
</gene>
<dbReference type="Gene3D" id="3.30.420.10">
    <property type="entry name" value="Ribonuclease H-like superfamily/Ribonuclease H"/>
    <property type="match status" value="1"/>
</dbReference>
<dbReference type="InterPro" id="IPR002156">
    <property type="entry name" value="RNaseH_domain"/>
</dbReference>
<dbReference type="GO" id="GO:0003676">
    <property type="term" value="F:nucleic acid binding"/>
    <property type="evidence" value="ECO:0007669"/>
    <property type="project" value="InterPro"/>
</dbReference>
<evidence type="ECO:0000313" key="3">
    <source>
        <dbReference type="Proteomes" id="UP000289738"/>
    </source>
</evidence>
<keyword evidence="3" id="KW-1185">Reference proteome</keyword>
<dbReference type="Proteomes" id="UP000289738">
    <property type="component" value="Chromosome B09"/>
</dbReference>
<name>A0A444XDI4_ARAHY</name>
<comment type="caution">
    <text evidence="2">The sequence shown here is derived from an EMBL/GenBank/DDBJ whole genome shotgun (WGS) entry which is preliminary data.</text>
</comment>
<dbReference type="InterPro" id="IPR012337">
    <property type="entry name" value="RNaseH-like_sf"/>
</dbReference>
<organism evidence="2 3">
    <name type="scientific">Arachis hypogaea</name>
    <name type="common">Peanut</name>
    <dbReference type="NCBI Taxonomy" id="3818"/>
    <lineage>
        <taxon>Eukaryota</taxon>
        <taxon>Viridiplantae</taxon>
        <taxon>Streptophyta</taxon>
        <taxon>Embryophyta</taxon>
        <taxon>Tracheophyta</taxon>
        <taxon>Spermatophyta</taxon>
        <taxon>Magnoliopsida</taxon>
        <taxon>eudicotyledons</taxon>
        <taxon>Gunneridae</taxon>
        <taxon>Pentapetalae</taxon>
        <taxon>rosids</taxon>
        <taxon>fabids</taxon>
        <taxon>Fabales</taxon>
        <taxon>Fabaceae</taxon>
        <taxon>Papilionoideae</taxon>
        <taxon>50 kb inversion clade</taxon>
        <taxon>dalbergioids sensu lato</taxon>
        <taxon>Dalbergieae</taxon>
        <taxon>Pterocarpus clade</taxon>
        <taxon>Arachis</taxon>
    </lineage>
</organism>
<dbReference type="Pfam" id="PF13456">
    <property type="entry name" value="RVT_3"/>
    <property type="match status" value="1"/>
</dbReference>
<dbReference type="InterPro" id="IPR036397">
    <property type="entry name" value="RNaseH_sf"/>
</dbReference>
<evidence type="ECO:0000313" key="2">
    <source>
        <dbReference type="EMBL" id="RYQ87650.1"/>
    </source>
</evidence>
<dbReference type="CDD" id="cd06222">
    <property type="entry name" value="RNase_H_like"/>
    <property type="match status" value="1"/>
</dbReference>
<reference evidence="2 3" key="1">
    <citation type="submission" date="2019-01" db="EMBL/GenBank/DDBJ databases">
        <title>Sequencing of cultivated peanut Arachis hypogaea provides insights into genome evolution and oil improvement.</title>
        <authorList>
            <person name="Chen X."/>
        </authorList>
    </citation>
    <scope>NUCLEOTIDE SEQUENCE [LARGE SCALE GENOMIC DNA]</scope>
    <source>
        <strain evidence="3">cv. Fuhuasheng</strain>
        <tissue evidence="2">Leaves</tissue>
    </source>
</reference>
<dbReference type="STRING" id="3818.A0A444XDI4"/>
<dbReference type="SUPFAM" id="SSF53098">
    <property type="entry name" value="Ribonuclease H-like"/>
    <property type="match status" value="1"/>
</dbReference>
<dbReference type="InterPro" id="IPR052929">
    <property type="entry name" value="RNase_H-like_EbsB-rel"/>
</dbReference>
<dbReference type="PANTHER" id="PTHR47074:SF11">
    <property type="entry name" value="REVERSE TRANSCRIPTASE-LIKE PROTEIN"/>
    <property type="match status" value="1"/>
</dbReference>
<dbReference type="AlphaFoldDB" id="A0A444XDI4"/>
<protein>
    <recommendedName>
        <fullName evidence="1">RNase H type-1 domain-containing protein</fullName>
    </recommendedName>
</protein>
<dbReference type="GO" id="GO:0004523">
    <property type="term" value="F:RNA-DNA hybrid ribonuclease activity"/>
    <property type="evidence" value="ECO:0007669"/>
    <property type="project" value="InterPro"/>
</dbReference>
<dbReference type="PANTHER" id="PTHR47074">
    <property type="entry name" value="BNAC02G40300D PROTEIN"/>
    <property type="match status" value="1"/>
</dbReference>
<dbReference type="EMBL" id="SDMP01000019">
    <property type="protein sequence ID" value="RYQ87650.1"/>
    <property type="molecule type" value="Genomic_DNA"/>
</dbReference>